<dbReference type="KEGG" id="cce:Ccel_0421"/>
<dbReference type="Proteomes" id="UP000001349">
    <property type="component" value="Chromosome"/>
</dbReference>
<proteinExistence type="predicted"/>
<evidence type="ECO:0000313" key="2">
    <source>
        <dbReference type="Proteomes" id="UP000001349"/>
    </source>
</evidence>
<protein>
    <submittedName>
        <fullName evidence="1">Uncharacterized protein</fullName>
    </submittedName>
</protein>
<name>B8I5Y7_RUMCH</name>
<dbReference type="RefSeq" id="WP_012634866.1">
    <property type="nucleotide sequence ID" value="NC_011898.1"/>
</dbReference>
<organism evidence="1 2">
    <name type="scientific">Ruminiclostridium cellulolyticum (strain ATCC 35319 / DSM 5812 / JCM 6584 / H10)</name>
    <name type="common">Clostridium cellulolyticum</name>
    <dbReference type="NCBI Taxonomy" id="394503"/>
    <lineage>
        <taxon>Bacteria</taxon>
        <taxon>Bacillati</taxon>
        <taxon>Bacillota</taxon>
        <taxon>Clostridia</taxon>
        <taxon>Eubacteriales</taxon>
        <taxon>Oscillospiraceae</taxon>
        <taxon>Ruminiclostridium</taxon>
    </lineage>
</organism>
<dbReference type="AlphaFoldDB" id="B8I5Y7"/>
<evidence type="ECO:0000313" key="1">
    <source>
        <dbReference type="EMBL" id="ACL74804.1"/>
    </source>
</evidence>
<reference evidence="1 2" key="1">
    <citation type="submission" date="2009-01" db="EMBL/GenBank/DDBJ databases">
        <title>Complete sequence of Clostridium cellulolyticum H10.</title>
        <authorList>
            <consortium name="US DOE Joint Genome Institute"/>
            <person name="Lucas S."/>
            <person name="Copeland A."/>
            <person name="Lapidus A."/>
            <person name="Glavina del Rio T."/>
            <person name="Dalin E."/>
            <person name="Tice H."/>
            <person name="Bruce D."/>
            <person name="Goodwin L."/>
            <person name="Pitluck S."/>
            <person name="Chertkov O."/>
            <person name="Saunders E."/>
            <person name="Brettin T."/>
            <person name="Detter J.C."/>
            <person name="Han C."/>
            <person name="Larimer F."/>
            <person name="Land M."/>
            <person name="Hauser L."/>
            <person name="Kyrpides N."/>
            <person name="Ivanova N."/>
            <person name="Zhou J."/>
            <person name="Richardson P."/>
        </authorList>
    </citation>
    <scope>NUCLEOTIDE SEQUENCE [LARGE SCALE GENOMIC DNA]</scope>
    <source>
        <strain evidence="2">ATCC 35319 / DSM 5812 / JCM 6584 / H10</strain>
    </source>
</reference>
<keyword evidence="2" id="KW-1185">Reference proteome</keyword>
<accession>B8I5Y7</accession>
<dbReference type="HOGENOM" id="CLU_1861716_0_0_9"/>
<gene>
    <name evidence="1" type="ordered locus">Ccel_0421</name>
</gene>
<sequence>MNQMVTLLQEIVHTAVKTQQTLKTIVLYIEPSSIQHIDHLDLLLNKIKISSISSEHDIIADTDEMSIRYSIQTLFSCMHSIDEISNTLKLTTFNTLPEDLTRRLDKNMQSLRNTFLQLNSCFTQTFGEDKSYLANIL</sequence>
<dbReference type="EMBL" id="CP001348">
    <property type="protein sequence ID" value="ACL74804.1"/>
    <property type="molecule type" value="Genomic_DNA"/>
</dbReference>